<gene>
    <name evidence="1" type="ORF">LCGC14_2309820</name>
</gene>
<organism evidence="1">
    <name type="scientific">marine sediment metagenome</name>
    <dbReference type="NCBI Taxonomy" id="412755"/>
    <lineage>
        <taxon>unclassified sequences</taxon>
        <taxon>metagenomes</taxon>
        <taxon>ecological metagenomes</taxon>
    </lineage>
</organism>
<dbReference type="EMBL" id="LAZR01032755">
    <property type="protein sequence ID" value="KKL50007.1"/>
    <property type="molecule type" value="Genomic_DNA"/>
</dbReference>
<reference evidence="1" key="1">
    <citation type="journal article" date="2015" name="Nature">
        <title>Complex archaea that bridge the gap between prokaryotes and eukaryotes.</title>
        <authorList>
            <person name="Spang A."/>
            <person name="Saw J.H."/>
            <person name="Jorgensen S.L."/>
            <person name="Zaremba-Niedzwiedzka K."/>
            <person name="Martijn J."/>
            <person name="Lind A.E."/>
            <person name="van Eijk R."/>
            <person name="Schleper C."/>
            <person name="Guy L."/>
            <person name="Ettema T.J."/>
        </authorList>
    </citation>
    <scope>NUCLEOTIDE SEQUENCE</scope>
</reference>
<proteinExistence type="predicted"/>
<comment type="caution">
    <text evidence="1">The sequence shown here is derived from an EMBL/GenBank/DDBJ whole genome shotgun (WGS) entry which is preliminary data.</text>
</comment>
<dbReference type="AlphaFoldDB" id="A0A0F9FFU9"/>
<evidence type="ECO:0000313" key="1">
    <source>
        <dbReference type="EMBL" id="KKL50007.1"/>
    </source>
</evidence>
<sequence>MSTKSSIYYDEESDFHLYGDGFDTWNVHLDVPLGGGSEVTVVIPLRIWKEMRQTTMYMERYLDMSSENLRAEAEKSVDKRLAEWKDRGSDPKSILNFSGVVVYGAIESPRDEQIENYIRWYTPPSPSTGKPS</sequence>
<name>A0A0F9FFU9_9ZZZZ</name>
<accession>A0A0F9FFU9</accession>
<protein>
    <submittedName>
        <fullName evidence="1">Uncharacterized protein</fullName>
    </submittedName>
</protein>